<dbReference type="PANTHER" id="PTHR16560:SF2">
    <property type="entry name" value="ALPHA-2-MACROGLOBULIN RECEPTOR-ASSOCIATED PROTEIN"/>
    <property type="match status" value="1"/>
</dbReference>
<accession>A0ABQ9G703</accession>
<organism evidence="2 3">
    <name type="scientific">Dryococelus australis</name>
    <dbReference type="NCBI Taxonomy" id="614101"/>
    <lineage>
        <taxon>Eukaryota</taxon>
        <taxon>Metazoa</taxon>
        <taxon>Ecdysozoa</taxon>
        <taxon>Arthropoda</taxon>
        <taxon>Hexapoda</taxon>
        <taxon>Insecta</taxon>
        <taxon>Pterygota</taxon>
        <taxon>Neoptera</taxon>
        <taxon>Polyneoptera</taxon>
        <taxon>Phasmatodea</taxon>
        <taxon>Verophasmatodea</taxon>
        <taxon>Anareolatae</taxon>
        <taxon>Phasmatidae</taxon>
        <taxon>Eurycanthinae</taxon>
        <taxon>Dryococelus</taxon>
    </lineage>
</organism>
<evidence type="ECO:0000313" key="3">
    <source>
        <dbReference type="Proteomes" id="UP001159363"/>
    </source>
</evidence>
<reference evidence="2 3" key="1">
    <citation type="submission" date="2023-02" db="EMBL/GenBank/DDBJ databases">
        <title>LHISI_Scaffold_Assembly.</title>
        <authorList>
            <person name="Stuart O.P."/>
            <person name="Cleave R."/>
            <person name="Magrath M.J.L."/>
            <person name="Mikheyev A.S."/>
        </authorList>
    </citation>
    <scope>NUCLEOTIDE SEQUENCE [LARGE SCALE GENOMIC DNA]</scope>
    <source>
        <strain evidence="2">Daus_M_001</strain>
        <tissue evidence="2">Leg muscle</tissue>
    </source>
</reference>
<gene>
    <name evidence="2" type="ORF">PR048_032680</name>
</gene>
<dbReference type="Proteomes" id="UP001159363">
    <property type="component" value="Chromosome 15"/>
</dbReference>
<dbReference type="EMBL" id="JARBHB010000016">
    <property type="protein sequence ID" value="KAJ8866819.1"/>
    <property type="molecule type" value="Genomic_DNA"/>
</dbReference>
<evidence type="ECO:0000259" key="1">
    <source>
        <dbReference type="Pfam" id="PF06400"/>
    </source>
</evidence>
<proteinExistence type="predicted"/>
<dbReference type="InterPro" id="IPR009066">
    <property type="entry name" value="MG_RAP_rcpt_1"/>
</dbReference>
<feature type="domain" description="Alpha-2-macroglobulin receptor-associated protein" evidence="1">
    <location>
        <begin position="43"/>
        <end position="91"/>
    </location>
</feature>
<protein>
    <recommendedName>
        <fullName evidence="1">Alpha-2-macroglobulin receptor-associated protein domain-containing protein</fullName>
    </recommendedName>
</protein>
<dbReference type="Gene3D" id="1.20.81.10">
    <property type="entry name" value="RAP domain"/>
    <property type="match status" value="1"/>
</dbReference>
<comment type="caution">
    <text evidence="2">The sequence shown here is derived from an EMBL/GenBank/DDBJ whole genome shotgun (WGS) entry which is preliminary data.</text>
</comment>
<sequence>MVKTGKTLQADVTALHSQSPSLASTQGDLRKLGKAVHDFFFFQRLTETKLKSLYSELKIQDKEEIAWKQIKTGGLDKDGLKEAQLRKKLTGNICWECRRSFCKHYLT</sequence>
<dbReference type="InterPro" id="IPR038003">
    <property type="entry name" value="A2-macroglobuin_RAP"/>
</dbReference>
<dbReference type="PANTHER" id="PTHR16560">
    <property type="entry name" value="ALPHA-2-MACROGLOBULIN RECEPTOR-ASSOCIATED PROTEIN"/>
    <property type="match status" value="1"/>
</dbReference>
<name>A0ABQ9G703_9NEOP</name>
<evidence type="ECO:0000313" key="2">
    <source>
        <dbReference type="EMBL" id="KAJ8866819.1"/>
    </source>
</evidence>
<keyword evidence="3" id="KW-1185">Reference proteome</keyword>
<dbReference type="SUPFAM" id="SSF47045">
    <property type="entry name" value="RAP domain-like"/>
    <property type="match status" value="1"/>
</dbReference>
<dbReference type="InterPro" id="IPR036744">
    <property type="entry name" value="RAP_sf"/>
</dbReference>
<dbReference type="Pfam" id="PF06400">
    <property type="entry name" value="Alpha-2-MRAP_N"/>
    <property type="match status" value="1"/>
</dbReference>